<evidence type="ECO:0000256" key="1">
    <source>
        <dbReference type="SAM" id="Phobius"/>
    </source>
</evidence>
<sequence length="270" mass="31475">MKQIDFSQSAIKKEVTSRILQHPISIYAILFGGVGLFFWLINLFGGVILFVAIGVLAVGTISFIVNYFRKDSIQMKYITLLNAQMQQHKERVVTRLKQKLEKFREAKRLSLYSTQAEEQYEKVREKFDTFTDILQSKLDPTEITFQRFLGTVEQLYLAVLDNLEKVVLTLEGMHTTKLDYIEKRLRHLHALDNPEQADLDEIETLNKRKESWETRREKVNKLLTHNEQAMTEIDLAMSGITEAETKAGRASVDMEYARDELDRLIERIKQ</sequence>
<reference evidence="2" key="1">
    <citation type="journal article" date="2015" name="Nature">
        <title>Complex archaea that bridge the gap between prokaryotes and eukaryotes.</title>
        <authorList>
            <person name="Spang A."/>
            <person name="Saw J.H."/>
            <person name="Jorgensen S.L."/>
            <person name="Zaremba-Niedzwiedzka K."/>
            <person name="Martijn J."/>
            <person name="Lind A.E."/>
            <person name="van Eijk R."/>
            <person name="Schleper C."/>
            <person name="Guy L."/>
            <person name="Ettema T.J."/>
        </authorList>
    </citation>
    <scope>NUCLEOTIDE SEQUENCE</scope>
</reference>
<feature type="transmembrane region" description="Helical" evidence="1">
    <location>
        <begin position="47"/>
        <end position="68"/>
    </location>
</feature>
<keyword evidence="1" id="KW-1133">Transmembrane helix</keyword>
<proteinExistence type="predicted"/>
<keyword evidence="1" id="KW-0472">Membrane</keyword>
<keyword evidence="1" id="KW-0812">Transmembrane</keyword>
<evidence type="ECO:0000313" key="2">
    <source>
        <dbReference type="EMBL" id="KKL19607.1"/>
    </source>
</evidence>
<feature type="transmembrane region" description="Helical" evidence="1">
    <location>
        <begin position="20"/>
        <end position="41"/>
    </location>
</feature>
<organism evidence="2">
    <name type="scientific">marine sediment metagenome</name>
    <dbReference type="NCBI Taxonomy" id="412755"/>
    <lineage>
        <taxon>unclassified sequences</taxon>
        <taxon>metagenomes</taxon>
        <taxon>ecological metagenomes</taxon>
    </lineage>
</organism>
<protein>
    <recommendedName>
        <fullName evidence="3">5-bromo-4-chloroindolyl phosphate hydrolysis protein</fullName>
    </recommendedName>
</protein>
<dbReference type="AlphaFoldDB" id="A0A0F9C074"/>
<gene>
    <name evidence="2" type="ORF">LCGC14_2463760</name>
</gene>
<name>A0A0F9C074_9ZZZZ</name>
<evidence type="ECO:0008006" key="3">
    <source>
        <dbReference type="Google" id="ProtNLM"/>
    </source>
</evidence>
<accession>A0A0F9C074</accession>
<dbReference type="EMBL" id="LAZR01038422">
    <property type="protein sequence ID" value="KKL19607.1"/>
    <property type="molecule type" value="Genomic_DNA"/>
</dbReference>
<dbReference type="SUPFAM" id="SSF58113">
    <property type="entry name" value="Apolipoprotein A-I"/>
    <property type="match status" value="1"/>
</dbReference>
<comment type="caution">
    <text evidence="2">The sequence shown here is derived from an EMBL/GenBank/DDBJ whole genome shotgun (WGS) entry which is preliminary data.</text>
</comment>